<evidence type="ECO:0000259" key="11">
    <source>
        <dbReference type="PROSITE" id="PS50146"/>
    </source>
</evidence>
<evidence type="ECO:0000313" key="13">
    <source>
        <dbReference type="Proteomes" id="UP000614239"/>
    </source>
</evidence>
<dbReference type="Pfam" id="PF00781">
    <property type="entry name" value="DAGK_cat"/>
    <property type="match status" value="1"/>
</dbReference>
<keyword evidence="10" id="KW-1133">Transmembrane helix</keyword>
<evidence type="ECO:0000313" key="12">
    <source>
        <dbReference type="EMBL" id="GGO95367.1"/>
    </source>
</evidence>
<comment type="similarity">
    <text evidence="2">Belongs to the diacylglycerol/lipid kinase family.</text>
</comment>
<comment type="caution">
    <text evidence="12">The sequence shown here is derived from an EMBL/GenBank/DDBJ whole genome shotgun (WGS) entry which is preliminary data.</text>
</comment>
<feature type="transmembrane region" description="Helical" evidence="10">
    <location>
        <begin position="150"/>
        <end position="168"/>
    </location>
</feature>
<dbReference type="RefSeq" id="WP_080462221.1">
    <property type="nucleotide sequence ID" value="NZ_BMNJ01000001.1"/>
</dbReference>
<evidence type="ECO:0000256" key="8">
    <source>
        <dbReference type="ARBA" id="ARBA00023264"/>
    </source>
</evidence>
<evidence type="ECO:0000256" key="3">
    <source>
        <dbReference type="ARBA" id="ARBA00022679"/>
    </source>
</evidence>
<evidence type="ECO:0000256" key="6">
    <source>
        <dbReference type="ARBA" id="ARBA00022840"/>
    </source>
</evidence>
<dbReference type="OrthoDB" id="3171056at2"/>
<evidence type="ECO:0000256" key="10">
    <source>
        <dbReference type="SAM" id="Phobius"/>
    </source>
</evidence>
<name>A0A8H9HCD8_9ACTO</name>
<protein>
    <recommendedName>
        <fullName evidence="11">DAGKc domain-containing protein</fullName>
    </recommendedName>
</protein>
<dbReference type="GO" id="GO:0016301">
    <property type="term" value="F:kinase activity"/>
    <property type="evidence" value="ECO:0007669"/>
    <property type="project" value="UniProtKB-KW"/>
</dbReference>
<dbReference type="SUPFAM" id="SSF111331">
    <property type="entry name" value="NAD kinase/diacylglycerol kinase-like"/>
    <property type="match status" value="1"/>
</dbReference>
<evidence type="ECO:0000256" key="9">
    <source>
        <dbReference type="SAM" id="MobiDB-lite"/>
    </source>
</evidence>
<keyword evidence="7" id="KW-0443">Lipid metabolism</keyword>
<dbReference type="AlphaFoldDB" id="A0A8H9HCD8"/>
<evidence type="ECO:0000256" key="5">
    <source>
        <dbReference type="ARBA" id="ARBA00022777"/>
    </source>
</evidence>
<comment type="cofactor">
    <cofactor evidence="1">
        <name>Mg(2+)</name>
        <dbReference type="ChEBI" id="CHEBI:18420"/>
    </cofactor>
</comment>
<dbReference type="InterPro" id="IPR016064">
    <property type="entry name" value="NAD/diacylglycerol_kinase_sf"/>
</dbReference>
<keyword evidence="7" id="KW-0444">Lipid biosynthesis</keyword>
<dbReference type="KEGG" id="actp:B6G06_09395"/>
<feature type="domain" description="DAGKc" evidence="11">
    <location>
        <begin position="244"/>
        <end position="374"/>
    </location>
</feature>
<keyword evidence="10" id="KW-0472">Membrane</keyword>
<dbReference type="Gene3D" id="3.40.50.10330">
    <property type="entry name" value="Probable inorganic polyphosphate/atp-NAD kinase, domain 1"/>
    <property type="match status" value="1"/>
</dbReference>
<keyword evidence="5" id="KW-0418">Kinase</keyword>
<evidence type="ECO:0000256" key="7">
    <source>
        <dbReference type="ARBA" id="ARBA00023209"/>
    </source>
</evidence>
<keyword evidence="6" id="KW-0067">ATP-binding</keyword>
<dbReference type="InterPro" id="IPR001206">
    <property type="entry name" value="Diacylglycerol_kinase_cat_dom"/>
</dbReference>
<feature type="transmembrane region" description="Helical" evidence="10">
    <location>
        <begin position="80"/>
        <end position="102"/>
    </location>
</feature>
<feature type="transmembrane region" description="Helical" evidence="10">
    <location>
        <begin position="109"/>
        <end position="130"/>
    </location>
</feature>
<feature type="transmembrane region" description="Helical" evidence="10">
    <location>
        <begin position="180"/>
        <end position="200"/>
    </location>
</feature>
<dbReference type="GO" id="GO:0008654">
    <property type="term" value="P:phospholipid biosynthetic process"/>
    <property type="evidence" value="ECO:0007669"/>
    <property type="project" value="UniProtKB-KW"/>
</dbReference>
<gene>
    <name evidence="12" type="ORF">GCM10011612_03040</name>
</gene>
<keyword evidence="10" id="KW-0812">Transmembrane</keyword>
<sequence>MSTTSSTRAATPEASRPADARARREIAGRAMERVLAVVLMLAFAIWTLLVVTGRTAHLDTAFARTSPLLPRSAGAQIAEAYAFLTHPALITAAIVGLAMWSFKERMRRLALALLMAAAGMPVHWLISSALDISHPHSHLLDSLSVVGGTYPNAQISAVTIVSSMLLVLTRAHRRPTSDMAAWWLAGIAAIIAACYSQWAMGLAHASDQIGAILWGAAVTNASLALGGIDTILSSWARLGLPTRSVDKRAAVIYNPAKFFDLSLLRRRIEAEVLAAGWRPTQWLETTPEDPGRSMARQALAGGADLVLVAGGDGTVRAVAGELAGTGLPMALIPSGTGNLLARNLSIPLDTDAALRLALSGDPTAIDLVRAAWDDGEETFAVMAGLGLDAQIMADTKDELKRVIRAGAYAVAAVQHASPRPFRATVALDGAAPEEHDMVMALLGNVGTITGGMTIFPRATPADGRVDLLLARPDRAIDWARMGAMILAGRVPSGLTLAQASRVSIRTDEPVPIELDGDIAGTTRTLDIEVIPGALSVIAPPRP</sequence>
<dbReference type="InterPro" id="IPR017438">
    <property type="entry name" value="ATP-NAD_kinase_N"/>
</dbReference>
<proteinExistence type="inferred from homology"/>
<dbReference type="Pfam" id="PF19279">
    <property type="entry name" value="YegS_C"/>
    <property type="match status" value="1"/>
</dbReference>
<dbReference type="Proteomes" id="UP000614239">
    <property type="component" value="Unassembled WGS sequence"/>
</dbReference>
<organism evidence="12 13">
    <name type="scientific">Actinomyces gaoshouyii</name>
    <dbReference type="NCBI Taxonomy" id="1960083"/>
    <lineage>
        <taxon>Bacteria</taxon>
        <taxon>Bacillati</taxon>
        <taxon>Actinomycetota</taxon>
        <taxon>Actinomycetes</taxon>
        <taxon>Actinomycetales</taxon>
        <taxon>Actinomycetaceae</taxon>
        <taxon>Actinomyces</taxon>
    </lineage>
</organism>
<feature type="region of interest" description="Disordered" evidence="9">
    <location>
        <begin position="1"/>
        <end position="21"/>
    </location>
</feature>
<dbReference type="GO" id="GO:0005524">
    <property type="term" value="F:ATP binding"/>
    <property type="evidence" value="ECO:0007669"/>
    <property type="project" value="UniProtKB-KW"/>
</dbReference>
<feature type="transmembrane region" description="Helical" evidence="10">
    <location>
        <begin position="34"/>
        <end position="52"/>
    </location>
</feature>
<dbReference type="InterPro" id="IPR050187">
    <property type="entry name" value="Lipid_Phosphate_FormReg"/>
</dbReference>
<accession>A0A8H9HCD8</accession>
<dbReference type="SMART" id="SM00046">
    <property type="entry name" value="DAGKc"/>
    <property type="match status" value="1"/>
</dbReference>
<keyword evidence="3" id="KW-0808">Transferase</keyword>
<evidence type="ECO:0000256" key="2">
    <source>
        <dbReference type="ARBA" id="ARBA00005983"/>
    </source>
</evidence>
<dbReference type="InterPro" id="IPR045540">
    <property type="entry name" value="YegS/DAGK_C"/>
</dbReference>
<reference evidence="12" key="1">
    <citation type="journal article" date="2014" name="Int. J. Syst. Evol. Microbiol.">
        <title>Complete genome sequence of Corynebacterium casei LMG S-19264T (=DSM 44701T), isolated from a smear-ripened cheese.</title>
        <authorList>
            <consortium name="US DOE Joint Genome Institute (JGI-PGF)"/>
            <person name="Walter F."/>
            <person name="Albersmeier A."/>
            <person name="Kalinowski J."/>
            <person name="Ruckert C."/>
        </authorList>
    </citation>
    <scope>NUCLEOTIDE SEQUENCE</scope>
    <source>
        <strain evidence="12">CGMCC 4.7372</strain>
    </source>
</reference>
<keyword evidence="7" id="KW-0594">Phospholipid biosynthesis</keyword>
<dbReference type="Gene3D" id="2.60.200.40">
    <property type="match status" value="1"/>
</dbReference>
<reference evidence="12" key="2">
    <citation type="submission" date="2020-09" db="EMBL/GenBank/DDBJ databases">
        <authorList>
            <person name="Sun Q."/>
            <person name="Zhou Y."/>
        </authorList>
    </citation>
    <scope>NUCLEOTIDE SEQUENCE</scope>
    <source>
        <strain evidence="12">CGMCC 4.7372</strain>
    </source>
</reference>
<dbReference type="PROSITE" id="PS50146">
    <property type="entry name" value="DAGK"/>
    <property type="match status" value="1"/>
</dbReference>
<keyword evidence="4" id="KW-0547">Nucleotide-binding</keyword>
<keyword evidence="13" id="KW-1185">Reference proteome</keyword>
<keyword evidence="8" id="KW-1208">Phospholipid metabolism</keyword>
<dbReference type="PANTHER" id="PTHR12358:SF54">
    <property type="entry name" value="SPHINGOSINE KINASE RELATED PROTEIN"/>
    <property type="match status" value="1"/>
</dbReference>
<evidence type="ECO:0000256" key="1">
    <source>
        <dbReference type="ARBA" id="ARBA00001946"/>
    </source>
</evidence>
<dbReference type="PANTHER" id="PTHR12358">
    <property type="entry name" value="SPHINGOSINE KINASE"/>
    <property type="match status" value="1"/>
</dbReference>
<evidence type="ECO:0000256" key="4">
    <source>
        <dbReference type="ARBA" id="ARBA00022741"/>
    </source>
</evidence>
<dbReference type="EMBL" id="BMNJ01000001">
    <property type="protein sequence ID" value="GGO95367.1"/>
    <property type="molecule type" value="Genomic_DNA"/>
</dbReference>